<dbReference type="InterPro" id="IPR016195">
    <property type="entry name" value="Pol/histidinol_Pase-like"/>
</dbReference>
<dbReference type="GO" id="GO:0035312">
    <property type="term" value="F:5'-3' DNA exonuclease activity"/>
    <property type="evidence" value="ECO:0007669"/>
    <property type="project" value="TreeGrafter"/>
</dbReference>
<gene>
    <name evidence="2" type="ORF">SAMN04488112_101117</name>
</gene>
<keyword evidence="3" id="KW-1185">Reference proteome</keyword>
<dbReference type="GO" id="GO:0004534">
    <property type="term" value="F:5'-3' RNA exonuclease activity"/>
    <property type="evidence" value="ECO:0007669"/>
    <property type="project" value="TreeGrafter"/>
</dbReference>
<dbReference type="STRING" id="1236220.SAMN04488112_101117"/>
<dbReference type="SUPFAM" id="SSF89550">
    <property type="entry name" value="PHP domain-like"/>
    <property type="match status" value="1"/>
</dbReference>
<dbReference type="PANTHER" id="PTHR42924:SF3">
    <property type="entry name" value="POLYMERASE_HISTIDINOL PHOSPHATASE N-TERMINAL DOMAIN-CONTAINING PROTEIN"/>
    <property type="match status" value="1"/>
</dbReference>
<dbReference type="Proteomes" id="UP000199387">
    <property type="component" value="Unassembled WGS sequence"/>
</dbReference>
<organism evidence="2 3">
    <name type="scientific">Melghirimyces thermohalophilus</name>
    <dbReference type="NCBI Taxonomy" id="1236220"/>
    <lineage>
        <taxon>Bacteria</taxon>
        <taxon>Bacillati</taxon>
        <taxon>Bacillota</taxon>
        <taxon>Bacilli</taxon>
        <taxon>Bacillales</taxon>
        <taxon>Thermoactinomycetaceae</taxon>
        <taxon>Melghirimyces</taxon>
    </lineage>
</organism>
<dbReference type="CDD" id="cd07438">
    <property type="entry name" value="PHP_HisPPase_AMP"/>
    <property type="match status" value="1"/>
</dbReference>
<protein>
    <recommendedName>
        <fullName evidence="1">Polymerase/histidinol phosphatase N-terminal domain-containing protein</fullName>
    </recommendedName>
</protein>
<dbReference type="InterPro" id="IPR052018">
    <property type="entry name" value="PHP_domain"/>
</dbReference>
<dbReference type="PANTHER" id="PTHR42924">
    <property type="entry name" value="EXONUCLEASE"/>
    <property type="match status" value="1"/>
</dbReference>
<dbReference type="InterPro" id="IPR003141">
    <property type="entry name" value="Pol/His_phosphatase_N"/>
</dbReference>
<dbReference type="SMART" id="SM00481">
    <property type="entry name" value="POLIIIAc"/>
    <property type="match status" value="1"/>
</dbReference>
<evidence type="ECO:0000313" key="3">
    <source>
        <dbReference type="Proteomes" id="UP000199387"/>
    </source>
</evidence>
<dbReference type="EMBL" id="FMZA01000001">
    <property type="protein sequence ID" value="SDB95876.1"/>
    <property type="molecule type" value="Genomic_DNA"/>
</dbReference>
<reference evidence="2 3" key="1">
    <citation type="submission" date="2016-10" db="EMBL/GenBank/DDBJ databases">
        <authorList>
            <person name="de Groot N.N."/>
        </authorList>
    </citation>
    <scope>NUCLEOTIDE SEQUENCE [LARGE SCALE GENOMIC DNA]</scope>
    <source>
        <strain evidence="2 3">DSM 45514</strain>
    </source>
</reference>
<accession>A0A1G6HQW4</accession>
<proteinExistence type="predicted"/>
<dbReference type="Gene3D" id="1.10.150.650">
    <property type="match status" value="1"/>
</dbReference>
<name>A0A1G6HQW4_9BACL</name>
<feature type="domain" description="Polymerase/histidinol phosphatase N-terminal" evidence="1">
    <location>
        <begin position="7"/>
        <end position="72"/>
    </location>
</feature>
<dbReference type="InterPro" id="IPR004013">
    <property type="entry name" value="PHP_dom"/>
</dbReference>
<dbReference type="Pfam" id="PF02811">
    <property type="entry name" value="PHP"/>
    <property type="match status" value="1"/>
</dbReference>
<dbReference type="RefSeq" id="WP_091565423.1">
    <property type="nucleotide sequence ID" value="NZ_FMZA01000001.1"/>
</dbReference>
<sequence length="280" mass="31185">MRILDLLDLHVHTTASDGMFSPAAVVEMAKEKNLYGIAITDHDTVDGVKEAMARGKELGIQVVPGVEISTVAHGKDIHMLGYFVDRTDEAFRLRLQEQREARQRRNELLLEKLNSLGISITMEEVRAKKKDGKTNVGRPHFAEVLVEKGVVQSMNEAFDRYLGKDGAAYVITPRIHPEEAIHVIREAGGVPVLAHPGLYGEDELVLHLAQQGLAGIEVNHPDHDDEMRARYREMARRFQLPTTGGSDFHGERHGSMYHAPLGTCVTDRETVERLSVSPSE</sequence>
<dbReference type="Gene3D" id="3.20.20.140">
    <property type="entry name" value="Metal-dependent hydrolases"/>
    <property type="match status" value="1"/>
</dbReference>
<dbReference type="AlphaFoldDB" id="A0A1G6HQW4"/>
<evidence type="ECO:0000313" key="2">
    <source>
        <dbReference type="EMBL" id="SDB95876.1"/>
    </source>
</evidence>
<evidence type="ECO:0000259" key="1">
    <source>
        <dbReference type="SMART" id="SM00481"/>
    </source>
</evidence>
<dbReference type="OrthoDB" id="9804333at2"/>